<name>A0A3B6FI93_WHEAT</name>
<dbReference type="PROSITE" id="PS52045">
    <property type="entry name" value="NEPROSIN_PEP_CD"/>
    <property type="match status" value="1"/>
</dbReference>
<dbReference type="PANTHER" id="PTHR31589">
    <property type="entry name" value="PROTEIN, PUTATIVE (DUF239)-RELATED-RELATED"/>
    <property type="match status" value="1"/>
</dbReference>
<evidence type="ECO:0000256" key="1">
    <source>
        <dbReference type="SAM" id="SignalP"/>
    </source>
</evidence>
<dbReference type="InterPro" id="IPR025521">
    <property type="entry name" value="Neprosin_propep"/>
</dbReference>
<protein>
    <recommendedName>
        <fullName evidence="2">Neprosin PEP catalytic domain-containing protein</fullName>
    </recommendedName>
</protein>
<gene>
    <name evidence="3" type="ORF">CFC21_039331</name>
</gene>
<reference evidence="3" key="2">
    <citation type="submission" date="2020-03" db="EMBL/GenBank/DDBJ databases">
        <title>The second near-complete assembly of the hexaploid bread wheat (Triticum aestivum) genome.</title>
        <authorList>
            <person name="Zimin A.V."/>
            <person name="Puiu D."/>
            <person name="Shumante A."/>
            <person name="Alonge M."/>
            <person name="Salzberg S.L."/>
        </authorList>
    </citation>
    <scope>NUCLEOTIDE SEQUENCE</scope>
    <source>
        <tissue evidence="3">Leaf</tissue>
    </source>
</reference>
<reference evidence="3" key="1">
    <citation type="journal article" date="2017" name="Gigascience">
        <title>The first near-complete assembly of the hexaploid bread wheat genome, Triticum aestivum.</title>
        <authorList>
            <person name="Zimin A.V."/>
            <person name="Puiu D."/>
            <person name="Hall R."/>
            <person name="Kingan S."/>
            <person name="Clavijo B.J."/>
            <person name="Salzberg S.L."/>
        </authorList>
    </citation>
    <scope>NUCLEOTIDE SEQUENCE</scope>
    <source>
        <tissue evidence="3">Leaf</tissue>
    </source>
</reference>
<feature type="domain" description="Neprosin PEP catalytic" evidence="2">
    <location>
        <begin position="139"/>
        <end position="403"/>
    </location>
</feature>
<feature type="chain" id="PRO_5047118159" description="Neprosin PEP catalytic domain-containing protein" evidence="1">
    <location>
        <begin position="22"/>
        <end position="407"/>
    </location>
</feature>
<sequence>MNLSWCSLLLLVVFAAELALAAVVDDAVQFDPKDIKMTIKSRNGEIIDCVDIYKQPSLNNPLLKDLKHQIMRDIASAVAGQQDGNTRATTVEQEWHKGTRQCPMGSIPILRTNPSVNYLTGSLFPSPLRAANISTWSGAANAAGPRYEFAVAIAANGPYSGAYVQLPVWKPARVHGSEYTATYLLLAGTKDTEFDPTPGVLPPDVTNQIAAGLFAYPEKDTNPRLNIFYTADGGKTLCYNLNCGGFVQTSRAIALGASIVNGASGVDDPVPYLLVSIEKSAAGPWHVLVNDTDLGYYPRAIFPWWMFPESVANLMGGTVLNTWPGGKHTDTVVGNGRRPPRDSKPAIVKGYVAVDLDGHPFPDTLEVIVHTAPNCYDVKFFDQSNGSVGASVAFGGSGGPDCAPRPA</sequence>
<evidence type="ECO:0000313" key="3">
    <source>
        <dbReference type="EMBL" id="KAF7027277.1"/>
    </source>
</evidence>
<dbReference type="Pfam" id="PF03080">
    <property type="entry name" value="Neprosin"/>
    <property type="match status" value="1"/>
</dbReference>
<accession>A0A3B6FI93</accession>
<organism evidence="3">
    <name type="scientific">Triticum aestivum</name>
    <name type="common">Wheat</name>
    <dbReference type="NCBI Taxonomy" id="4565"/>
    <lineage>
        <taxon>Eukaryota</taxon>
        <taxon>Viridiplantae</taxon>
        <taxon>Streptophyta</taxon>
        <taxon>Embryophyta</taxon>
        <taxon>Tracheophyta</taxon>
        <taxon>Spermatophyta</taxon>
        <taxon>Magnoliopsida</taxon>
        <taxon>Liliopsida</taxon>
        <taxon>Poales</taxon>
        <taxon>Poaceae</taxon>
        <taxon>BOP clade</taxon>
        <taxon>Pooideae</taxon>
        <taxon>Triticodae</taxon>
        <taxon>Triticeae</taxon>
        <taxon>Triticinae</taxon>
        <taxon>Triticum</taxon>
    </lineage>
</organism>
<dbReference type="InterPro" id="IPR004314">
    <property type="entry name" value="Neprosin"/>
</dbReference>
<dbReference type="EMBL" id="CM022218">
    <property type="protein sequence ID" value="KAF7027277.1"/>
    <property type="molecule type" value="Genomic_DNA"/>
</dbReference>
<dbReference type="STRING" id="4565.A0A077RS03"/>
<dbReference type="InterPro" id="IPR053168">
    <property type="entry name" value="Glutamic_endopeptidase"/>
</dbReference>
<dbReference type="Proteomes" id="UP000815260">
    <property type="component" value="Chromosome 3B"/>
</dbReference>
<proteinExistence type="predicted"/>
<feature type="signal peptide" evidence="1">
    <location>
        <begin position="1"/>
        <end position="21"/>
    </location>
</feature>
<keyword evidence="1" id="KW-0732">Signal</keyword>
<dbReference type="OMA" id="TPSCYGA"/>
<comment type="caution">
    <text evidence="3">The sequence shown here is derived from an EMBL/GenBank/DDBJ whole genome shotgun (WGS) entry which is preliminary data.</text>
</comment>
<dbReference type="Pfam" id="PF14365">
    <property type="entry name" value="Neprosin_AP"/>
    <property type="match status" value="1"/>
</dbReference>
<evidence type="ECO:0000259" key="2">
    <source>
        <dbReference type="PROSITE" id="PS52045"/>
    </source>
</evidence>
<dbReference type="PANTHER" id="PTHR31589:SF219">
    <property type="entry name" value="OS06G0144400 PROTEIN"/>
    <property type="match status" value="1"/>
</dbReference>